<dbReference type="Proteomes" id="UP000190890">
    <property type="component" value="Unassembled WGS sequence"/>
</dbReference>
<organism evidence="2 3">
    <name type="scientific">Clostridium puniceum</name>
    <dbReference type="NCBI Taxonomy" id="29367"/>
    <lineage>
        <taxon>Bacteria</taxon>
        <taxon>Bacillati</taxon>
        <taxon>Bacillota</taxon>
        <taxon>Clostridia</taxon>
        <taxon>Eubacteriales</taxon>
        <taxon>Clostridiaceae</taxon>
        <taxon>Clostridium</taxon>
    </lineage>
</organism>
<dbReference type="SMART" id="SM00530">
    <property type="entry name" value="HTH_XRE"/>
    <property type="match status" value="1"/>
</dbReference>
<protein>
    <submittedName>
        <fullName evidence="2">Helix-turn-helix protein</fullName>
    </submittedName>
</protein>
<dbReference type="Pfam" id="PF01381">
    <property type="entry name" value="HTH_3"/>
    <property type="match status" value="1"/>
</dbReference>
<dbReference type="STRING" id="29367.CLPUN_06270"/>
<name>A0A1S8TWK8_9CLOT</name>
<dbReference type="InterPro" id="IPR001387">
    <property type="entry name" value="Cro/C1-type_HTH"/>
</dbReference>
<reference evidence="2 3" key="1">
    <citation type="submission" date="2016-05" db="EMBL/GenBank/DDBJ databases">
        <title>Microbial solvent formation.</title>
        <authorList>
            <person name="Poehlein A."/>
            <person name="Montoya Solano J.D."/>
            <person name="Flitsch S."/>
            <person name="Krabben P."/>
            <person name="Duerre P."/>
            <person name="Daniel R."/>
        </authorList>
    </citation>
    <scope>NUCLEOTIDE SEQUENCE [LARGE SCALE GENOMIC DNA]</scope>
    <source>
        <strain evidence="2 3">DSM 2619</strain>
    </source>
</reference>
<evidence type="ECO:0000259" key="1">
    <source>
        <dbReference type="PROSITE" id="PS50943"/>
    </source>
</evidence>
<evidence type="ECO:0000313" key="3">
    <source>
        <dbReference type="Proteomes" id="UP000190890"/>
    </source>
</evidence>
<dbReference type="PROSITE" id="PS50943">
    <property type="entry name" value="HTH_CROC1"/>
    <property type="match status" value="1"/>
</dbReference>
<dbReference type="CDD" id="cd00093">
    <property type="entry name" value="HTH_XRE"/>
    <property type="match status" value="1"/>
</dbReference>
<dbReference type="InterPro" id="IPR010982">
    <property type="entry name" value="Lambda_DNA-bd_dom_sf"/>
</dbReference>
<keyword evidence="3" id="KW-1185">Reference proteome</keyword>
<dbReference type="GO" id="GO:0003677">
    <property type="term" value="F:DNA binding"/>
    <property type="evidence" value="ECO:0007669"/>
    <property type="project" value="InterPro"/>
</dbReference>
<dbReference type="EMBL" id="LZZM01000034">
    <property type="protein sequence ID" value="OOM82009.1"/>
    <property type="molecule type" value="Genomic_DNA"/>
</dbReference>
<evidence type="ECO:0000313" key="2">
    <source>
        <dbReference type="EMBL" id="OOM82009.1"/>
    </source>
</evidence>
<dbReference type="AlphaFoldDB" id="A0A1S8TWK8"/>
<proteinExistence type="predicted"/>
<dbReference type="RefSeq" id="WP_077845934.1">
    <property type="nucleotide sequence ID" value="NZ_LZZM01000034.1"/>
</dbReference>
<feature type="domain" description="HTH cro/C1-type" evidence="1">
    <location>
        <begin position="7"/>
        <end position="61"/>
    </location>
</feature>
<dbReference type="SUPFAM" id="SSF47413">
    <property type="entry name" value="lambda repressor-like DNA-binding domains"/>
    <property type="match status" value="1"/>
</dbReference>
<gene>
    <name evidence="2" type="ORF">CLPUN_06270</name>
</gene>
<dbReference type="OrthoDB" id="1848513at2"/>
<sequence length="67" mass="7304">MNIGLMIATERTKANLSREKLAQAAGCTSIAIEYWESGKRGISLEYADKVFKALGKTITIGAKNNEQ</sequence>
<dbReference type="Gene3D" id="1.10.260.40">
    <property type="entry name" value="lambda repressor-like DNA-binding domains"/>
    <property type="match status" value="1"/>
</dbReference>
<accession>A0A1S8TWK8</accession>
<comment type="caution">
    <text evidence="2">The sequence shown here is derived from an EMBL/GenBank/DDBJ whole genome shotgun (WGS) entry which is preliminary data.</text>
</comment>